<dbReference type="Gene3D" id="1.10.287.130">
    <property type="match status" value="1"/>
</dbReference>
<evidence type="ECO:0000256" key="10">
    <source>
        <dbReference type="SAM" id="Phobius"/>
    </source>
</evidence>
<organism evidence="12">
    <name type="scientific">hydrothermal vent metagenome</name>
    <dbReference type="NCBI Taxonomy" id="652676"/>
    <lineage>
        <taxon>unclassified sequences</taxon>
        <taxon>metagenomes</taxon>
        <taxon>ecological metagenomes</taxon>
    </lineage>
</organism>
<dbReference type="GO" id="GO:0005886">
    <property type="term" value="C:plasma membrane"/>
    <property type="evidence" value="ECO:0007669"/>
    <property type="project" value="UniProtKB-SubCell"/>
</dbReference>
<keyword evidence="9" id="KW-0067">ATP-binding</keyword>
<keyword evidence="10" id="KW-0472">Membrane</keyword>
<dbReference type="InterPro" id="IPR036097">
    <property type="entry name" value="HisK_dim/P_sf"/>
</dbReference>
<dbReference type="PRINTS" id="PR00344">
    <property type="entry name" value="BCTRLSENSOR"/>
</dbReference>
<evidence type="ECO:0000259" key="11">
    <source>
        <dbReference type="PROSITE" id="PS50109"/>
    </source>
</evidence>
<dbReference type="Gene3D" id="6.10.340.10">
    <property type="match status" value="1"/>
</dbReference>
<evidence type="ECO:0000256" key="8">
    <source>
        <dbReference type="ARBA" id="ARBA00022777"/>
    </source>
</evidence>
<dbReference type="InterPro" id="IPR003594">
    <property type="entry name" value="HATPase_dom"/>
</dbReference>
<dbReference type="InterPro" id="IPR005467">
    <property type="entry name" value="His_kinase_dom"/>
</dbReference>
<dbReference type="EC" id="2.7.13.3" evidence="3"/>
<dbReference type="Gene3D" id="3.30.565.10">
    <property type="entry name" value="Histidine kinase-like ATPase, C-terminal domain"/>
    <property type="match status" value="1"/>
</dbReference>
<dbReference type="AlphaFoldDB" id="A0A3B0XRZ3"/>
<evidence type="ECO:0000256" key="2">
    <source>
        <dbReference type="ARBA" id="ARBA00004651"/>
    </source>
</evidence>
<feature type="transmembrane region" description="Helical" evidence="10">
    <location>
        <begin position="12"/>
        <end position="33"/>
    </location>
</feature>
<comment type="catalytic activity">
    <reaction evidence="1">
        <text>ATP + protein L-histidine = ADP + protein N-phospho-L-histidine.</text>
        <dbReference type="EC" id="2.7.13.3"/>
    </reaction>
</comment>
<keyword evidence="8" id="KW-0418">Kinase</keyword>
<evidence type="ECO:0000313" key="12">
    <source>
        <dbReference type="EMBL" id="VAW71195.1"/>
    </source>
</evidence>
<proteinExistence type="predicted"/>
<protein>
    <recommendedName>
        <fullName evidence="3">histidine kinase</fullName>
        <ecNumber evidence="3">2.7.13.3</ecNumber>
    </recommendedName>
</protein>
<dbReference type="PROSITE" id="PS50109">
    <property type="entry name" value="HIS_KIN"/>
    <property type="match status" value="1"/>
</dbReference>
<dbReference type="PANTHER" id="PTHR44936">
    <property type="entry name" value="SENSOR PROTEIN CREC"/>
    <property type="match status" value="1"/>
</dbReference>
<name>A0A3B0XRZ3_9ZZZZ</name>
<dbReference type="Pfam" id="PF02518">
    <property type="entry name" value="HATPase_c"/>
    <property type="match status" value="1"/>
</dbReference>
<keyword evidence="4" id="KW-1003">Cell membrane</keyword>
<feature type="transmembrane region" description="Helical" evidence="10">
    <location>
        <begin position="260"/>
        <end position="283"/>
    </location>
</feature>
<dbReference type="SMART" id="SM00388">
    <property type="entry name" value="HisKA"/>
    <property type="match status" value="1"/>
</dbReference>
<evidence type="ECO:0000256" key="5">
    <source>
        <dbReference type="ARBA" id="ARBA00022553"/>
    </source>
</evidence>
<keyword evidence="5" id="KW-0597">Phosphoprotein</keyword>
<dbReference type="GO" id="GO:0000155">
    <property type="term" value="F:phosphorelay sensor kinase activity"/>
    <property type="evidence" value="ECO:0007669"/>
    <property type="project" value="InterPro"/>
</dbReference>
<feature type="domain" description="Histidine kinase" evidence="11">
    <location>
        <begin position="343"/>
        <end position="552"/>
    </location>
</feature>
<dbReference type="GO" id="GO:0005524">
    <property type="term" value="F:ATP binding"/>
    <property type="evidence" value="ECO:0007669"/>
    <property type="project" value="UniProtKB-KW"/>
</dbReference>
<sequence length="552" mass="60946">MKFQRPKIRTILILINLFILILPLASIGLLRLYENTLIRKTESSLIAQSAFLAAIYKSRITTQESLDSLPDHYGNAITPNQKQLTAPRLTTKVAGQHRRQTSSDSKQRWKPRYAVLDISHDRIFDKPLDAVISSSIALAAEIKAGRETEAIMRESQIYTLSGMRVVNTAGIVIASTSTDTGKSILHWREVQQSLKGFALSSLRKRDAFYPRPAVSSISRGTGIRVFVSAPVIHNNRVIAALVLSRTPATLTQSLYNNKNVLILMMAGLVFIVTLLSIITSTVISRPVQAVALQAKMVAEGVQGEIHVLQSPRTLEVEELSNAVVTMRKALEKRALFIQDFASQVSHAFKTPLTAIQGAIELLREHYDTMTDTERSQFLSNLDSDSKYLESLVNRLLDLAKADNSIVNTQHKTDVAELLNRLQARANNKNIEITLVLDNKPLFAAIDSTVLESILQNLIDNSVQHGAPPIRVHAQQASDHINANITIEFQDEGPGISDANAVSIFKPFFTTARERGGTGLGLAVIKTLLDNYHGHIELKPSRSGACFVLTLKQ</sequence>
<dbReference type="SUPFAM" id="SSF47384">
    <property type="entry name" value="Homodimeric domain of signal transducing histidine kinase"/>
    <property type="match status" value="1"/>
</dbReference>
<dbReference type="EMBL" id="UOFL01000012">
    <property type="protein sequence ID" value="VAW71195.1"/>
    <property type="molecule type" value="Genomic_DNA"/>
</dbReference>
<evidence type="ECO:0000256" key="7">
    <source>
        <dbReference type="ARBA" id="ARBA00022741"/>
    </source>
</evidence>
<evidence type="ECO:0000256" key="9">
    <source>
        <dbReference type="ARBA" id="ARBA00022840"/>
    </source>
</evidence>
<dbReference type="SMART" id="SM00387">
    <property type="entry name" value="HATPase_c"/>
    <property type="match status" value="1"/>
</dbReference>
<keyword evidence="6" id="KW-0808">Transferase</keyword>
<dbReference type="CDD" id="cd00082">
    <property type="entry name" value="HisKA"/>
    <property type="match status" value="1"/>
</dbReference>
<dbReference type="Pfam" id="PF00512">
    <property type="entry name" value="HisKA"/>
    <property type="match status" value="1"/>
</dbReference>
<dbReference type="InterPro" id="IPR004358">
    <property type="entry name" value="Sig_transdc_His_kin-like_C"/>
</dbReference>
<dbReference type="InterPro" id="IPR003661">
    <property type="entry name" value="HisK_dim/P_dom"/>
</dbReference>
<dbReference type="PANTHER" id="PTHR44936:SF10">
    <property type="entry name" value="SENSOR PROTEIN RSTB"/>
    <property type="match status" value="1"/>
</dbReference>
<keyword evidence="10" id="KW-0812">Transmembrane</keyword>
<evidence type="ECO:0000256" key="6">
    <source>
        <dbReference type="ARBA" id="ARBA00022679"/>
    </source>
</evidence>
<accession>A0A3B0XRZ3</accession>
<evidence type="ECO:0000256" key="3">
    <source>
        <dbReference type="ARBA" id="ARBA00012438"/>
    </source>
</evidence>
<dbReference type="InterPro" id="IPR036890">
    <property type="entry name" value="HATPase_C_sf"/>
</dbReference>
<evidence type="ECO:0000256" key="1">
    <source>
        <dbReference type="ARBA" id="ARBA00000085"/>
    </source>
</evidence>
<comment type="subcellular location">
    <subcellularLocation>
        <location evidence="2">Cell membrane</location>
        <topology evidence="2">Multi-pass membrane protein</topology>
    </subcellularLocation>
</comment>
<keyword evidence="7" id="KW-0547">Nucleotide-binding</keyword>
<keyword evidence="10" id="KW-1133">Transmembrane helix</keyword>
<dbReference type="SUPFAM" id="SSF55874">
    <property type="entry name" value="ATPase domain of HSP90 chaperone/DNA topoisomerase II/histidine kinase"/>
    <property type="match status" value="1"/>
</dbReference>
<evidence type="ECO:0000256" key="4">
    <source>
        <dbReference type="ARBA" id="ARBA00022475"/>
    </source>
</evidence>
<dbReference type="InterPro" id="IPR050980">
    <property type="entry name" value="2C_sensor_his_kinase"/>
</dbReference>
<gene>
    <name evidence="12" type="ORF">MNBD_GAMMA12-3627</name>
</gene>
<reference evidence="12" key="1">
    <citation type="submission" date="2018-06" db="EMBL/GenBank/DDBJ databases">
        <authorList>
            <person name="Zhirakovskaya E."/>
        </authorList>
    </citation>
    <scope>NUCLEOTIDE SEQUENCE</scope>
</reference>